<dbReference type="Gene3D" id="1.10.260.40">
    <property type="entry name" value="lambda repressor-like DNA-binding domains"/>
    <property type="match status" value="1"/>
</dbReference>
<dbReference type="PROSITE" id="PS50943">
    <property type="entry name" value="HTH_CROC1"/>
    <property type="match status" value="1"/>
</dbReference>
<dbReference type="AlphaFoldDB" id="A0A7K1RFQ5"/>
<organism evidence="2 3">
    <name type="scientific">Agrobacterium vitis</name>
    <name type="common">Rhizobium vitis</name>
    <dbReference type="NCBI Taxonomy" id="373"/>
    <lineage>
        <taxon>Bacteria</taxon>
        <taxon>Pseudomonadati</taxon>
        <taxon>Pseudomonadota</taxon>
        <taxon>Alphaproteobacteria</taxon>
        <taxon>Hyphomicrobiales</taxon>
        <taxon>Rhizobiaceae</taxon>
        <taxon>Rhizobium/Agrobacterium group</taxon>
        <taxon>Agrobacterium</taxon>
    </lineage>
</organism>
<dbReference type="SUPFAM" id="SSF47413">
    <property type="entry name" value="lambda repressor-like DNA-binding domains"/>
    <property type="match status" value="1"/>
</dbReference>
<gene>
    <name evidence="2" type="ORF">GOZ88_12035</name>
</gene>
<dbReference type="Pfam" id="PF01381">
    <property type="entry name" value="HTH_3"/>
    <property type="match status" value="1"/>
</dbReference>
<sequence>MEFPRHLKSLQQSRQDVLGQHLDVTFQQIQKYEKGRNRMSASILAQAANVLGVSPAFFFKRKETDDDSQMDITKDTESLAMLMSTKDALELNVIYARIKDPKLRQSVLEIVRQVAKIDDPRRTTS</sequence>
<dbReference type="InterPro" id="IPR001387">
    <property type="entry name" value="Cro/C1-type_HTH"/>
</dbReference>
<comment type="caution">
    <text evidence="2">The sequence shown here is derived from an EMBL/GenBank/DDBJ whole genome shotgun (WGS) entry which is preliminary data.</text>
</comment>
<protein>
    <submittedName>
        <fullName evidence="2">Helix-turn-helix domain-containing protein</fullName>
    </submittedName>
</protein>
<dbReference type="CDD" id="cd00093">
    <property type="entry name" value="HTH_XRE"/>
    <property type="match status" value="1"/>
</dbReference>
<name>A0A7K1RFQ5_AGRVI</name>
<dbReference type="EMBL" id="WPHU01000004">
    <property type="protein sequence ID" value="MVA56836.1"/>
    <property type="molecule type" value="Genomic_DNA"/>
</dbReference>
<feature type="domain" description="HTH cro/C1-type" evidence="1">
    <location>
        <begin position="15"/>
        <end position="58"/>
    </location>
</feature>
<evidence type="ECO:0000313" key="3">
    <source>
        <dbReference type="Proteomes" id="UP000440716"/>
    </source>
</evidence>
<accession>A0A7K1RFQ5</accession>
<dbReference type="InterPro" id="IPR010982">
    <property type="entry name" value="Lambda_DNA-bd_dom_sf"/>
</dbReference>
<reference evidence="2 3" key="1">
    <citation type="submission" date="2019-12" db="EMBL/GenBank/DDBJ databases">
        <title>Whole-genome sequencing of Allorhizobium vitis.</title>
        <authorList>
            <person name="Gan H.M."/>
            <person name="Szegedi E."/>
            <person name="Burr T."/>
            <person name="Savka M.A."/>
        </authorList>
    </citation>
    <scope>NUCLEOTIDE SEQUENCE [LARGE SCALE GENOMIC DNA]</scope>
    <source>
        <strain evidence="2 3">CG415</strain>
    </source>
</reference>
<evidence type="ECO:0000313" key="2">
    <source>
        <dbReference type="EMBL" id="MVA56836.1"/>
    </source>
</evidence>
<dbReference type="GO" id="GO:0003677">
    <property type="term" value="F:DNA binding"/>
    <property type="evidence" value="ECO:0007669"/>
    <property type="project" value="InterPro"/>
</dbReference>
<evidence type="ECO:0000259" key="1">
    <source>
        <dbReference type="PROSITE" id="PS50943"/>
    </source>
</evidence>
<dbReference type="Proteomes" id="UP000440716">
    <property type="component" value="Unassembled WGS sequence"/>
</dbReference>
<proteinExistence type="predicted"/>